<proteinExistence type="predicted"/>
<name>A0ABS6EIB0_9CLOT</name>
<dbReference type="CDD" id="cd03408">
    <property type="entry name" value="SPFH_like_u1"/>
    <property type="match status" value="1"/>
</dbReference>
<feature type="domain" description="DZANK-type" evidence="1">
    <location>
        <begin position="341"/>
        <end position="383"/>
    </location>
</feature>
<dbReference type="InterPro" id="IPR025874">
    <property type="entry name" value="DZR"/>
</dbReference>
<accession>A0ABS6EIB0</accession>
<dbReference type="EMBL" id="JAHLQF010000002">
    <property type="protein sequence ID" value="MBU5484134.1"/>
    <property type="molecule type" value="Genomic_DNA"/>
</dbReference>
<reference evidence="3 4" key="1">
    <citation type="submission" date="2021-06" db="EMBL/GenBank/DDBJ databases">
        <authorList>
            <person name="Sun Q."/>
            <person name="Li D."/>
        </authorList>
    </citation>
    <scope>NUCLEOTIDE SEQUENCE [LARGE SCALE GENOMIC DNA]</scope>
    <source>
        <strain evidence="3 4">MSJ-11</strain>
    </source>
</reference>
<dbReference type="PANTHER" id="PTHR37826:SF2">
    <property type="entry name" value="ZINC-RIBBON DOMAIN-CONTAINING PROTEIN"/>
    <property type="match status" value="1"/>
</dbReference>
<dbReference type="Pfam" id="PF13421">
    <property type="entry name" value="Band_7_1"/>
    <property type="match status" value="1"/>
</dbReference>
<evidence type="ECO:0000259" key="1">
    <source>
        <dbReference type="Pfam" id="PF12773"/>
    </source>
</evidence>
<gene>
    <name evidence="3" type="ORF">KQI86_07310</name>
</gene>
<dbReference type="InterPro" id="IPR033880">
    <property type="entry name" value="SPFH_YdjI"/>
</dbReference>
<evidence type="ECO:0000259" key="2">
    <source>
        <dbReference type="Pfam" id="PF13421"/>
    </source>
</evidence>
<dbReference type="RefSeq" id="WP_216438625.1">
    <property type="nucleotide sequence ID" value="NZ_JAHLQF010000002.1"/>
</dbReference>
<dbReference type="Proteomes" id="UP000726170">
    <property type="component" value="Unassembled WGS sequence"/>
</dbReference>
<sequence>MAIVEVVKYNGNPDVFAWKYPSEELGTWTQLIVNESQEAILFKGGKALDIFESGRHTLDTANIPILNKIINLPFGGRSPFTAEVWYINKAHSLDVKWGTASPIQLQDPKYGVFLPIRAFGQFGIKIDNSKKFLLKLVGTLPIFDKTSIVKYFRGLYLTKVKDAISSYFVHKKISIMEINAYIDDISTYLQSEMAPILDEYGIKLINFYVNDISVPEDDPAVVQLKSALAKKATMNIIGYNYQQERSFDTLEGAAKNKGSSSSLMGAGMGLGMGTTMGGVIGDQFGGIVGNINTKAEDTKTCSDCSALMPKSKRFCADCGFDTLKIEKEEEENKGKTDSIICNNCGSSYKNTVKFCPECGNKYNPCPKCGADLEEDSVTCYKCNYEFPTPCPHCKATLPSGNTKFCPECGGSLVKTCSSCNNPISGNPKFCPECGNKL</sequence>
<feature type="domain" description="SPFH" evidence="2">
    <location>
        <begin position="22"/>
        <end position="222"/>
    </location>
</feature>
<feature type="domain" description="DZANK-type" evidence="1">
    <location>
        <begin position="390"/>
        <end position="434"/>
    </location>
</feature>
<keyword evidence="4" id="KW-1185">Reference proteome</keyword>
<evidence type="ECO:0000313" key="4">
    <source>
        <dbReference type="Proteomes" id="UP000726170"/>
    </source>
</evidence>
<protein>
    <submittedName>
        <fullName evidence="3">SPFH domain-containing protein</fullName>
    </submittedName>
</protein>
<dbReference type="Pfam" id="PF12773">
    <property type="entry name" value="DZR"/>
    <property type="match status" value="2"/>
</dbReference>
<dbReference type="PANTHER" id="PTHR37826">
    <property type="entry name" value="FLOTILLIN BAND_7_5 DOMAIN PROTEIN"/>
    <property type="match status" value="1"/>
</dbReference>
<evidence type="ECO:0000313" key="3">
    <source>
        <dbReference type="EMBL" id="MBU5484134.1"/>
    </source>
</evidence>
<organism evidence="3 4">
    <name type="scientific">Clostridium mobile</name>
    <dbReference type="NCBI Taxonomy" id="2841512"/>
    <lineage>
        <taxon>Bacteria</taxon>
        <taxon>Bacillati</taxon>
        <taxon>Bacillota</taxon>
        <taxon>Clostridia</taxon>
        <taxon>Eubacteriales</taxon>
        <taxon>Clostridiaceae</taxon>
        <taxon>Clostridium</taxon>
    </lineage>
</organism>
<comment type="caution">
    <text evidence="3">The sequence shown here is derived from an EMBL/GenBank/DDBJ whole genome shotgun (WGS) entry which is preliminary data.</text>
</comment>